<accession>A0A6J7CN08</accession>
<keyword evidence="1" id="KW-0472">Membrane</keyword>
<reference evidence="2" key="1">
    <citation type="submission" date="2020-05" db="EMBL/GenBank/DDBJ databases">
        <authorList>
            <person name="Chiriac C."/>
            <person name="Salcher M."/>
            <person name="Ghai R."/>
            <person name="Kavagutti S V."/>
        </authorList>
    </citation>
    <scope>NUCLEOTIDE SEQUENCE</scope>
</reference>
<proteinExistence type="predicted"/>
<gene>
    <name evidence="2" type="ORF">UFOPK3401_00068</name>
</gene>
<name>A0A6J7CN08_9ZZZZ</name>
<organism evidence="2">
    <name type="scientific">freshwater metagenome</name>
    <dbReference type="NCBI Taxonomy" id="449393"/>
    <lineage>
        <taxon>unclassified sequences</taxon>
        <taxon>metagenomes</taxon>
        <taxon>ecological metagenomes</taxon>
    </lineage>
</organism>
<evidence type="ECO:0000313" key="2">
    <source>
        <dbReference type="EMBL" id="CAB4857529.1"/>
    </source>
</evidence>
<dbReference type="EMBL" id="CAFBLM010000001">
    <property type="protein sequence ID" value="CAB4857529.1"/>
    <property type="molecule type" value="Genomic_DNA"/>
</dbReference>
<protein>
    <submittedName>
        <fullName evidence="2">Unannotated protein</fullName>
    </submittedName>
</protein>
<keyword evidence="1" id="KW-1133">Transmembrane helix</keyword>
<dbReference type="AlphaFoldDB" id="A0A6J7CN08"/>
<keyword evidence="1" id="KW-0812">Transmembrane</keyword>
<evidence type="ECO:0000256" key="1">
    <source>
        <dbReference type="SAM" id="Phobius"/>
    </source>
</evidence>
<sequence>MPRSVLEPLDLLEMLGKFASFCIVFRCSKRFERTQNRSLAGKEKLMKNLLKKSSPVAWFLLGVLVAGGTGTAYAANGGTFKLGASNSATKTTTLTNTTGTALRLNSPSTKAPLSVGTNKTKVPSLNADLLDGKDSSAFQPKIGRLSFTTITPEPGWVGNCYTGSPGIAVSADGVVHFRGDVCSSNGFDNPGPIFYIPAQFRPTTYKYLATTLCDAKIGRLFIEPATGAVNVDEDWQDSGTPKASACFVSLDGLTYTLPY</sequence>
<feature type="transmembrane region" description="Helical" evidence="1">
    <location>
        <begin position="56"/>
        <end position="75"/>
    </location>
</feature>